<keyword evidence="5" id="KW-0804">Transcription</keyword>
<name>A0A0K1PY26_9BACT</name>
<feature type="domain" description="RNA polymerase sigma-70 region 2" evidence="6">
    <location>
        <begin position="7"/>
        <end position="74"/>
    </location>
</feature>
<dbReference type="GO" id="GO:0016987">
    <property type="term" value="F:sigma factor activity"/>
    <property type="evidence" value="ECO:0007669"/>
    <property type="project" value="UniProtKB-KW"/>
</dbReference>
<dbReference type="SUPFAM" id="SSF88659">
    <property type="entry name" value="Sigma3 and sigma4 domains of RNA polymerase sigma factors"/>
    <property type="match status" value="1"/>
</dbReference>
<dbReference type="PANTHER" id="PTHR43133">
    <property type="entry name" value="RNA POLYMERASE ECF-TYPE SIGMA FACTO"/>
    <property type="match status" value="1"/>
</dbReference>
<evidence type="ECO:0000256" key="4">
    <source>
        <dbReference type="ARBA" id="ARBA00023125"/>
    </source>
</evidence>
<dbReference type="Gene3D" id="1.10.1740.10">
    <property type="match status" value="1"/>
</dbReference>
<accession>A0A0K1PY26</accession>
<proteinExistence type="inferred from homology"/>
<dbReference type="PANTHER" id="PTHR43133:SF8">
    <property type="entry name" value="RNA POLYMERASE SIGMA FACTOR HI_1459-RELATED"/>
    <property type="match status" value="1"/>
</dbReference>
<dbReference type="NCBIfam" id="TIGR02937">
    <property type="entry name" value="sigma70-ECF"/>
    <property type="match status" value="1"/>
</dbReference>
<evidence type="ECO:0000256" key="1">
    <source>
        <dbReference type="ARBA" id="ARBA00010641"/>
    </source>
</evidence>
<dbReference type="RefSeq" id="WP_169927772.1">
    <property type="nucleotide sequence ID" value="NZ_CP012333.1"/>
</dbReference>
<evidence type="ECO:0000313" key="8">
    <source>
        <dbReference type="EMBL" id="AKU98412.1"/>
    </source>
</evidence>
<dbReference type="InterPro" id="IPR014284">
    <property type="entry name" value="RNA_pol_sigma-70_dom"/>
</dbReference>
<dbReference type="KEGG" id="llu:AKJ09_05076"/>
<organism evidence="8 9">
    <name type="scientific">Labilithrix luteola</name>
    <dbReference type="NCBI Taxonomy" id="1391654"/>
    <lineage>
        <taxon>Bacteria</taxon>
        <taxon>Pseudomonadati</taxon>
        <taxon>Myxococcota</taxon>
        <taxon>Polyangia</taxon>
        <taxon>Polyangiales</taxon>
        <taxon>Labilitrichaceae</taxon>
        <taxon>Labilithrix</taxon>
    </lineage>
</organism>
<keyword evidence="4" id="KW-0238">DNA-binding</keyword>
<dbReference type="Pfam" id="PF04542">
    <property type="entry name" value="Sigma70_r2"/>
    <property type="match status" value="1"/>
</dbReference>
<dbReference type="STRING" id="1391654.AKJ09_05076"/>
<evidence type="ECO:0000256" key="3">
    <source>
        <dbReference type="ARBA" id="ARBA00023082"/>
    </source>
</evidence>
<sequence>MPDIVELYRQHRAFVWGSLSRLGVRSEDLEDVLQDVFITVHRRLSEFDSNRASLRTWLFVICRGIASNHRRSLQARHAAVAQSAAEPLHVDDVSPEEAAARAQAKVRLESILAEMSFEKRITFLMYEVDRMSTEDIAEILGIERGTVFSRLHAARQEFERAVRRLQLLDLVKEKST</sequence>
<dbReference type="InterPro" id="IPR013249">
    <property type="entry name" value="RNA_pol_sigma70_r4_t2"/>
</dbReference>
<dbReference type="InterPro" id="IPR007627">
    <property type="entry name" value="RNA_pol_sigma70_r2"/>
</dbReference>
<keyword evidence="2" id="KW-0805">Transcription regulation</keyword>
<evidence type="ECO:0000259" key="6">
    <source>
        <dbReference type="Pfam" id="PF04542"/>
    </source>
</evidence>
<gene>
    <name evidence="8" type="ORF">AKJ09_05076</name>
</gene>
<keyword evidence="3" id="KW-0731">Sigma factor</keyword>
<dbReference type="AlphaFoldDB" id="A0A0K1PY26"/>
<reference evidence="8 9" key="1">
    <citation type="submission" date="2015-08" db="EMBL/GenBank/DDBJ databases">
        <authorList>
            <person name="Babu N.S."/>
            <person name="Beckwith C.J."/>
            <person name="Beseler K.G."/>
            <person name="Brison A."/>
            <person name="Carone J.V."/>
            <person name="Caskin T.P."/>
            <person name="Diamond M."/>
            <person name="Durham M.E."/>
            <person name="Foxe J.M."/>
            <person name="Go M."/>
            <person name="Henderson B.A."/>
            <person name="Jones I.B."/>
            <person name="McGettigan J.A."/>
            <person name="Micheletti S.J."/>
            <person name="Nasrallah M.E."/>
            <person name="Ortiz D."/>
            <person name="Piller C.R."/>
            <person name="Privatt S.R."/>
            <person name="Schneider S.L."/>
            <person name="Sharp S."/>
            <person name="Smith T.C."/>
            <person name="Stanton J.D."/>
            <person name="Ullery H.E."/>
            <person name="Wilson R.J."/>
            <person name="Serrano M.G."/>
            <person name="Buck G."/>
            <person name="Lee V."/>
            <person name="Wang Y."/>
            <person name="Carvalho R."/>
            <person name="Voegtly L."/>
            <person name="Shi R."/>
            <person name="Duckworth R."/>
            <person name="Johnson A."/>
            <person name="Loviza R."/>
            <person name="Walstead R."/>
            <person name="Shah Z."/>
            <person name="Kiflezghi M."/>
            <person name="Wade K."/>
            <person name="Ball S.L."/>
            <person name="Bradley K.W."/>
            <person name="Asai D.J."/>
            <person name="Bowman C.A."/>
            <person name="Russell D.A."/>
            <person name="Pope W.H."/>
            <person name="Jacobs-Sera D."/>
            <person name="Hendrix R.W."/>
            <person name="Hatfull G.F."/>
        </authorList>
    </citation>
    <scope>NUCLEOTIDE SEQUENCE [LARGE SCALE GENOMIC DNA]</scope>
    <source>
        <strain evidence="8 9">DSM 27648</strain>
    </source>
</reference>
<dbReference type="SUPFAM" id="SSF88946">
    <property type="entry name" value="Sigma2 domain of RNA polymerase sigma factors"/>
    <property type="match status" value="1"/>
</dbReference>
<dbReference type="InterPro" id="IPR039425">
    <property type="entry name" value="RNA_pol_sigma-70-like"/>
</dbReference>
<dbReference type="Proteomes" id="UP000064967">
    <property type="component" value="Chromosome"/>
</dbReference>
<protein>
    <submittedName>
        <fullName evidence="8">RNA polymerase sigma factor RpoE</fullName>
    </submittedName>
</protein>
<feature type="domain" description="RNA polymerase sigma factor 70 region 4 type 2" evidence="7">
    <location>
        <begin position="107"/>
        <end position="156"/>
    </location>
</feature>
<dbReference type="InterPro" id="IPR013325">
    <property type="entry name" value="RNA_pol_sigma_r2"/>
</dbReference>
<dbReference type="Gene3D" id="1.10.10.10">
    <property type="entry name" value="Winged helix-like DNA-binding domain superfamily/Winged helix DNA-binding domain"/>
    <property type="match status" value="1"/>
</dbReference>
<dbReference type="GO" id="GO:0006352">
    <property type="term" value="P:DNA-templated transcription initiation"/>
    <property type="evidence" value="ECO:0007669"/>
    <property type="project" value="InterPro"/>
</dbReference>
<dbReference type="Pfam" id="PF08281">
    <property type="entry name" value="Sigma70_r4_2"/>
    <property type="match status" value="1"/>
</dbReference>
<dbReference type="EMBL" id="CP012333">
    <property type="protein sequence ID" value="AKU98412.1"/>
    <property type="molecule type" value="Genomic_DNA"/>
</dbReference>
<evidence type="ECO:0000259" key="7">
    <source>
        <dbReference type="Pfam" id="PF08281"/>
    </source>
</evidence>
<evidence type="ECO:0000313" key="9">
    <source>
        <dbReference type="Proteomes" id="UP000064967"/>
    </source>
</evidence>
<evidence type="ECO:0000256" key="2">
    <source>
        <dbReference type="ARBA" id="ARBA00023015"/>
    </source>
</evidence>
<comment type="similarity">
    <text evidence="1">Belongs to the sigma-70 factor family. ECF subfamily.</text>
</comment>
<dbReference type="GO" id="GO:0003677">
    <property type="term" value="F:DNA binding"/>
    <property type="evidence" value="ECO:0007669"/>
    <property type="project" value="UniProtKB-KW"/>
</dbReference>
<evidence type="ECO:0000256" key="5">
    <source>
        <dbReference type="ARBA" id="ARBA00023163"/>
    </source>
</evidence>
<keyword evidence="9" id="KW-1185">Reference proteome</keyword>
<dbReference type="InterPro" id="IPR013324">
    <property type="entry name" value="RNA_pol_sigma_r3/r4-like"/>
</dbReference>
<dbReference type="InterPro" id="IPR036388">
    <property type="entry name" value="WH-like_DNA-bd_sf"/>
</dbReference>